<reference evidence="4" key="1">
    <citation type="journal article" date="2023" name="Science">
        <title>Elucidation of the pathway for biosynthesis of saponin adjuvants from the soapbark tree.</title>
        <authorList>
            <person name="Reed J."/>
            <person name="Orme A."/>
            <person name="El-Demerdash A."/>
            <person name="Owen C."/>
            <person name="Martin L.B.B."/>
            <person name="Misra R.C."/>
            <person name="Kikuchi S."/>
            <person name="Rejzek M."/>
            <person name="Martin A.C."/>
            <person name="Harkess A."/>
            <person name="Leebens-Mack J."/>
            <person name="Louveau T."/>
            <person name="Stephenson M.J."/>
            <person name="Osbourn A."/>
        </authorList>
    </citation>
    <scope>NUCLEOTIDE SEQUENCE</scope>
    <source>
        <strain evidence="4">S10</strain>
    </source>
</reference>
<accession>A0AAD7KSY0</accession>
<dbReference type="Pfam" id="PF01535">
    <property type="entry name" value="PPR"/>
    <property type="match status" value="7"/>
</dbReference>
<dbReference type="InterPro" id="IPR011990">
    <property type="entry name" value="TPR-like_helical_dom_sf"/>
</dbReference>
<keyword evidence="1" id="KW-0677">Repeat</keyword>
<gene>
    <name evidence="4" type="ORF">O6P43_030302</name>
</gene>
<dbReference type="EMBL" id="JARAOO010000013">
    <property type="protein sequence ID" value="KAJ7945203.1"/>
    <property type="molecule type" value="Genomic_DNA"/>
</dbReference>
<name>A0AAD7KSY0_QUISA</name>
<dbReference type="Proteomes" id="UP001163823">
    <property type="component" value="Chromosome 13"/>
</dbReference>
<comment type="caution">
    <text evidence="4">The sequence shown here is derived from an EMBL/GenBank/DDBJ whole genome shotgun (WGS) entry which is preliminary data.</text>
</comment>
<evidence type="ECO:0000256" key="3">
    <source>
        <dbReference type="SAM" id="Phobius"/>
    </source>
</evidence>
<dbReference type="PANTHER" id="PTHR47926">
    <property type="entry name" value="PENTATRICOPEPTIDE REPEAT-CONTAINING PROTEIN"/>
    <property type="match status" value="1"/>
</dbReference>
<dbReference type="FunFam" id="1.25.40.10:FF:000348">
    <property type="entry name" value="Pentatricopeptide repeat-containing protein chloroplastic"/>
    <property type="match status" value="1"/>
</dbReference>
<dbReference type="AlphaFoldDB" id="A0AAD7KSY0"/>
<keyword evidence="3" id="KW-1133">Transmembrane helix</keyword>
<keyword evidence="3" id="KW-0812">Transmembrane</keyword>
<feature type="repeat" description="PPR" evidence="2">
    <location>
        <begin position="175"/>
        <end position="209"/>
    </location>
</feature>
<dbReference type="NCBIfam" id="TIGR00756">
    <property type="entry name" value="PPR"/>
    <property type="match status" value="2"/>
</dbReference>
<dbReference type="Pfam" id="PF20431">
    <property type="entry name" value="E_motif"/>
    <property type="match status" value="1"/>
</dbReference>
<evidence type="ECO:0000256" key="1">
    <source>
        <dbReference type="ARBA" id="ARBA00022737"/>
    </source>
</evidence>
<dbReference type="InterPro" id="IPR002885">
    <property type="entry name" value="PPR_rpt"/>
</dbReference>
<evidence type="ECO:0000256" key="2">
    <source>
        <dbReference type="PROSITE-ProRule" id="PRU00708"/>
    </source>
</evidence>
<dbReference type="KEGG" id="qsa:O6P43_030302"/>
<dbReference type="GO" id="GO:0009451">
    <property type="term" value="P:RNA modification"/>
    <property type="evidence" value="ECO:0007669"/>
    <property type="project" value="InterPro"/>
</dbReference>
<dbReference type="InterPro" id="IPR046960">
    <property type="entry name" value="PPR_At4g14850-like_plant"/>
</dbReference>
<keyword evidence="5" id="KW-1185">Reference proteome</keyword>
<dbReference type="InterPro" id="IPR046848">
    <property type="entry name" value="E_motif"/>
</dbReference>
<dbReference type="FunFam" id="1.25.40.10:FF:000184">
    <property type="entry name" value="Pentatricopeptide repeat-containing protein, chloroplastic"/>
    <property type="match status" value="1"/>
</dbReference>
<dbReference type="GO" id="GO:0003723">
    <property type="term" value="F:RNA binding"/>
    <property type="evidence" value="ECO:0007669"/>
    <property type="project" value="InterPro"/>
</dbReference>
<feature type="repeat" description="PPR" evidence="2">
    <location>
        <begin position="307"/>
        <end position="341"/>
    </location>
</feature>
<dbReference type="PROSITE" id="PS51375">
    <property type="entry name" value="PPR"/>
    <property type="match status" value="2"/>
</dbReference>
<feature type="transmembrane region" description="Helical" evidence="3">
    <location>
        <begin position="308"/>
        <end position="331"/>
    </location>
</feature>
<proteinExistence type="predicted"/>
<evidence type="ECO:0000313" key="5">
    <source>
        <dbReference type="Proteomes" id="UP001163823"/>
    </source>
</evidence>
<evidence type="ECO:0000313" key="4">
    <source>
        <dbReference type="EMBL" id="KAJ7945203.1"/>
    </source>
</evidence>
<keyword evidence="3" id="KW-0472">Membrane</keyword>
<organism evidence="4 5">
    <name type="scientific">Quillaja saponaria</name>
    <name type="common">Soap bark tree</name>
    <dbReference type="NCBI Taxonomy" id="32244"/>
    <lineage>
        <taxon>Eukaryota</taxon>
        <taxon>Viridiplantae</taxon>
        <taxon>Streptophyta</taxon>
        <taxon>Embryophyta</taxon>
        <taxon>Tracheophyta</taxon>
        <taxon>Spermatophyta</taxon>
        <taxon>Magnoliopsida</taxon>
        <taxon>eudicotyledons</taxon>
        <taxon>Gunneridae</taxon>
        <taxon>Pentapetalae</taxon>
        <taxon>rosids</taxon>
        <taxon>fabids</taxon>
        <taxon>Fabales</taxon>
        <taxon>Quillajaceae</taxon>
        <taxon>Quillaja</taxon>
    </lineage>
</organism>
<sequence length="490" mass="54442">MSILHVIKQCKSVKQLHQVHAYTITTGLLPIYPLPILTNILSTFITTLIPTSSANSSTLLSYAISVFCFIPNPSTFCYNNLIRIHTLLSFPFHALHLFASMRHLSIPPDFHTFPFILKACAQVRELSFSQSIHSQAFKYGFLSDLFVLNSLIHAYSFSGCVNDAYKVFDESSDKDVISYNSMIDGLVKSGEMTRARELFDLMPLRDEVSWGTMIAGYAQMNWCNESIELYNQMLALQLRPCNIVLVSALSSCARLGELEQGKTIHEYINRNRIPVDSFLSTGLVDLYAKCGCMETARNIFESSPDKNLITWNAMLVGLAMHGYGSLLLAYFCRMIAAGIKPDGVTFLGVLVGCSHAGLVNEAQKLFKDMESVYGVSRDLKHYGCMADMLGRAGLIGEAIEMIYGMPIEGDIFVWGALLGGCRIHGNVEIAKRAALQIMEIKPEDGGVYSVMANIYANTEQWEDVVKTRRSISSNKRVKKITGFSSIKLTG</sequence>
<protein>
    <submittedName>
        <fullName evidence="4">Pentatricopeptide repeat-containing protein</fullName>
    </submittedName>
</protein>
<dbReference type="PANTHER" id="PTHR47926:SF436">
    <property type="entry name" value="PENTATRICOPEPTIDE REPEAT-CONTAINING PROTEIN ELI1, CHLOROPLASTIC-LIKE ISOFORM X2"/>
    <property type="match status" value="1"/>
</dbReference>
<dbReference type="Gene3D" id="1.25.40.10">
    <property type="entry name" value="Tetratricopeptide repeat domain"/>
    <property type="match status" value="3"/>
</dbReference>